<feature type="transmembrane region" description="Helical" evidence="1">
    <location>
        <begin position="91"/>
        <end position="115"/>
    </location>
</feature>
<protein>
    <submittedName>
        <fullName evidence="2">Uncharacterized protein</fullName>
    </submittedName>
</protein>
<dbReference type="EMBL" id="CP001939">
    <property type="protein sequence ID" value="ADG90540.1"/>
    <property type="molecule type" value="Genomic_DNA"/>
</dbReference>
<organism evidence="2 3">
    <name type="scientific">Thermosphaera aggregans (strain DSM 11486 / M11TL)</name>
    <dbReference type="NCBI Taxonomy" id="633148"/>
    <lineage>
        <taxon>Archaea</taxon>
        <taxon>Thermoproteota</taxon>
        <taxon>Thermoprotei</taxon>
        <taxon>Desulfurococcales</taxon>
        <taxon>Desulfurococcaceae</taxon>
        <taxon>Thermosphaera</taxon>
    </lineage>
</organism>
<proteinExistence type="predicted"/>
<dbReference type="Proteomes" id="UP000002376">
    <property type="component" value="Chromosome"/>
</dbReference>
<reference evidence="3" key="2">
    <citation type="journal article" date="2010" name="Stand. Genomic Sci.">
        <title>Complete genome sequence of Thermosphaera aggregans type strain (M11TLT).</title>
        <authorList>
            <person name="Spring S."/>
            <person name="Rachel R."/>
            <person name="Lapidus A."/>
            <person name="Davenport K."/>
            <person name="Tice H."/>
            <person name="Copeland A."/>
            <person name="Cheng J.-F."/>
            <person name="Lucas S."/>
            <person name="Chen F."/>
            <person name="Nolan M."/>
            <person name="Bruce D."/>
            <person name="Goodwin L."/>
            <person name="Pitluck S."/>
            <person name="Ivanova N."/>
            <person name="Mavromatis K."/>
            <person name="Ovchinnikova G."/>
            <person name="Pati A."/>
            <person name="Chen A."/>
            <person name="Palaniappan K."/>
            <person name="Land M."/>
            <person name="Hauser L."/>
            <person name="Chang Y.-J."/>
            <person name="Jeffries C.C."/>
            <person name="Brettin T."/>
            <person name="Detter J.C."/>
            <person name="Tapia R."/>
            <person name="Han C."/>
            <person name="Heimerl T."/>
            <person name="Weikl F."/>
            <person name="Brambilla E."/>
            <person name="Goker M."/>
            <person name="Bristow J."/>
            <person name="Eisen J.A."/>
            <person name="Markowitz V."/>
            <person name="Hugenholtz P."/>
            <person name="Kyrpides N.C."/>
            <person name="Klenk H.-P."/>
        </authorList>
    </citation>
    <scope>NUCLEOTIDE SEQUENCE [LARGE SCALE GENOMIC DNA]</scope>
    <source>
        <strain evidence="3">DSM 11486 / M11TL</strain>
    </source>
</reference>
<reference evidence="2 3" key="1">
    <citation type="journal article" date="2010" name="Stand. Genomic Sci.">
        <title>Complete genome sequence of Thermosphaera aggregans type strain (M11TL).</title>
        <authorList>
            <person name="Spring S."/>
            <person name="Rachel R."/>
            <person name="Lapidus A."/>
            <person name="Davenport K."/>
            <person name="Tice H."/>
            <person name="Copeland A."/>
            <person name="Cheng J.F."/>
            <person name="Lucas S."/>
            <person name="Chen F."/>
            <person name="Nolan M."/>
            <person name="Bruce D."/>
            <person name="Goodwin L."/>
            <person name="Pitluck S."/>
            <person name="Ivanova N."/>
            <person name="Mavromatis K."/>
            <person name="Ovchinnikova G."/>
            <person name="Pati A."/>
            <person name="Chen A."/>
            <person name="Palaniappan K."/>
            <person name="Land M."/>
            <person name="Hauser L."/>
            <person name="Chang Y.J."/>
            <person name="Jeffries C.C."/>
            <person name="Brettin T."/>
            <person name="Detter J.C."/>
            <person name="Tapia R."/>
            <person name="Han C."/>
            <person name="Heimerl T."/>
            <person name="Weikl F."/>
            <person name="Brambilla E."/>
            <person name="Goker M."/>
            <person name="Bristow J."/>
            <person name="Eisen J.A."/>
            <person name="Markowitz V."/>
            <person name="Hugenholtz P."/>
            <person name="Kyrpides N.C."/>
            <person name="Klenk H.P."/>
        </authorList>
    </citation>
    <scope>NUCLEOTIDE SEQUENCE [LARGE SCALE GENOMIC DNA]</scope>
    <source>
        <strain evidence="3">DSM 11486 / M11TL</strain>
    </source>
</reference>
<evidence type="ECO:0000313" key="3">
    <source>
        <dbReference type="Proteomes" id="UP000002376"/>
    </source>
</evidence>
<accession>D5U090</accession>
<keyword evidence="1" id="KW-0472">Membrane</keyword>
<keyword evidence="1" id="KW-0812">Transmembrane</keyword>
<feature type="transmembrane region" description="Helical" evidence="1">
    <location>
        <begin position="36"/>
        <end position="56"/>
    </location>
</feature>
<dbReference type="AlphaFoldDB" id="D5U090"/>
<dbReference type="STRING" id="633148.Tagg_0262"/>
<evidence type="ECO:0000313" key="2">
    <source>
        <dbReference type="EMBL" id="ADG90540.1"/>
    </source>
</evidence>
<keyword evidence="3" id="KW-1185">Reference proteome</keyword>
<evidence type="ECO:0000256" key="1">
    <source>
        <dbReference type="SAM" id="Phobius"/>
    </source>
</evidence>
<gene>
    <name evidence="2" type="ordered locus">Tagg_0262</name>
</gene>
<dbReference type="HOGENOM" id="CLU_1691620_0_0_2"/>
<sequence length="155" mass="17059">MKLAGASGYGERDYPKTLTGEHVLQTLRKGSLGVKYFIAFFACGLIASIINIFTWTLTGNRANLFIGVFLLILATVLLLERAPYLPKRVLALLVGMLLYSAVATALIWLVAYFLFELSSAPVELALAMTVLAIILFTVIGYKGYTRAKQLEDFSE</sequence>
<reference key="3">
    <citation type="submission" date="2010-02" db="EMBL/GenBank/DDBJ databases">
        <title>Complete genome sequence of Thermosphaera aggregans type strain (M11TL).</title>
        <authorList>
            <consortium name="US DOE Joint Genome Institute (JGI-PGF)"/>
            <person name="Spring S."/>
            <person name="Lapidus A."/>
            <person name="Munk C."/>
            <person name="Schroeder M."/>
            <person name="Glavina Del Rio T."/>
            <person name="Tice H."/>
            <person name="Copeland A."/>
            <person name="Cheng J.-F."/>
            <person name="Lucas S."/>
            <person name="Chen F."/>
            <person name="Nolan M."/>
            <person name="Bruce D."/>
            <person name="Goodwin L."/>
            <person name="Pitluck S."/>
            <person name="Ivanova N."/>
            <person name="Mavromatis K."/>
            <person name="Ovchinnikova G."/>
            <person name="Pati A."/>
            <person name="Chen A."/>
            <person name="Palaniappan K."/>
            <person name="Land M."/>
            <person name="Hauser L."/>
            <person name="Chang Y.-J."/>
            <person name="Jeffries C.C."/>
            <person name="Brettin T."/>
            <person name="Detter J.C."/>
            <person name="Tapia R."/>
            <person name="Han C."/>
            <person name="Chain P."/>
            <person name="Heimerl T."/>
            <person name="Weik F."/>
            <person name="Goker M."/>
            <person name="Rachel R."/>
            <person name="Bristow J."/>
            <person name="Eisen J.A."/>
            <person name="Markowitz V."/>
            <person name="Hugenholtz P."/>
            <person name="Kyrpides N.C."/>
            <person name="Klenk H.-P."/>
        </authorList>
    </citation>
    <scope>NUCLEOTIDE SEQUENCE</scope>
    <source>
        <strain>DSM 11486</strain>
    </source>
</reference>
<feature type="transmembrane region" description="Helical" evidence="1">
    <location>
        <begin position="121"/>
        <end position="141"/>
    </location>
</feature>
<feature type="transmembrane region" description="Helical" evidence="1">
    <location>
        <begin position="62"/>
        <end position="79"/>
    </location>
</feature>
<dbReference type="KEGG" id="tag:Tagg_0262"/>
<name>D5U090_THEAM</name>
<keyword evidence="1" id="KW-1133">Transmembrane helix</keyword>